<evidence type="ECO:0000313" key="2">
    <source>
        <dbReference type="Proteomes" id="UP000609064"/>
    </source>
</evidence>
<dbReference type="InterPro" id="IPR046525">
    <property type="entry name" value="DUF6702"/>
</dbReference>
<reference evidence="1" key="2">
    <citation type="submission" date="2020-09" db="EMBL/GenBank/DDBJ databases">
        <authorList>
            <person name="Sun Q."/>
            <person name="Zhou Y."/>
        </authorList>
    </citation>
    <scope>NUCLEOTIDE SEQUENCE</scope>
    <source>
        <strain evidence="1">CGMCC 1.15958</strain>
    </source>
</reference>
<evidence type="ECO:0000313" key="1">
    <source>
        <dbReference type="EMBL" id="GGD78436.1"/>
    </source>
</evidence>
<gene>
    <name evidence="1" type="ORF">GCM10011514_48100</name>
</gene>
<keyword evidence="2" id="KW-1185">Reference proteome</keyword>
<dbReference type="EMBL" id="BMKK01000014">
    <property type="protein sequence ID" value="GGD78436.1"/>
    <property type="molecule type" value="Genomic_DNA"/>
</dbReference>
<accession>A0A916Z746</accession>
<dbReference type="AlphaFoldDB" id="A0A916Z746"/>
<dbReference type="Proteomes" id="UP000609064">
    <property type="component" value="Unassembled WGS sequence"/>
</dbReference>
<dbReference type="RefSeq" id="WP_188770306.1">
    <property type="nucleotide sequence ID" value="NZ_BMKK01000014.1"/>
</dbReference>
<sequence length="180" mass="20186">MKTIIALFALIVFGPTHTSTNWEKLFHSTPLGAGGLHAYHTSLTEVQYNAQEKSLEISIRMFTDDLETALTKANNGQKVMVGGKNDNSEAILNKYVQQHFAVLVSQKQKRAMNVLGKETEGDATWVYVEIPNAQDFKGNILYNNIMQELFDDQTNLVNFIQPGGKKTYVFNAKTKIAEIE</sequence>
<proteinExistence type="predicted"/>
<comment type="caution">
    <text evidence="1">The sequence shown here is derived from an EMBL/GenBank/DDBJ whole genome shotgun (WGS) entry which is preliminary data.</text>
</comment>
<name>A0A916Z746_9BACT</name>
<dbReference type="Pfam" id="PF20420">
    <property type="entry name" value="DUF6702"/>
    <property type="match status" value="1"/>
</dbReference>
<organism evidence="1 2">
    <name type="scientific">Emticicia aquatilis</name>
    <dbReference type="NCBI Taxonomy" id="1537369"/>
    <lineage>
        <taxon>Bacteria</taxon>
        <taxon>Pseudomonadati</taxon>
        <taxon>Bacteroidota</taxon>
        <taxon>Cytophagia</taxon>
        <taxon>Cytophagales</taxon>
        <taxon>Leadbetterellaceae</taxon>
        <taxon>Emticicia</taxon>
    </lineage>
</organism>
<protein>
    <submittedName>
        <fullName evidence="1">Uncharacterized protein</fullName>
    </submittedName>
</protein>
<reference evidence="1" key="1">
    <citation type="journal article" date="2014" name="Int. J. Syst. Evol. Microbiol.">
        <title>Complete genome sequence of Corynebacterium casei LMG S-19264T (=DSM 44701T), isolated from a smear-ripened cheese.</title>
        <authorList>
            <consortium name="US DOE Joint Genome Institute (JGI-PGF)"/>
            <person name="Walter F."/>
            <person name="Albersmeier A."/>
            <person name="Kalinowski J."/>
            <person name="Ruckert C."/>
        </authorList>
    </citation>
    <scope>NUCLEOTIDE SEQUENCE</scope>
    <source>
        <strain evidence="1">CGMCC 1.15958</strain>
    </source>
</reference>